<organism evidence="2 3">
    <name type="scientific">Bacillus lumedeiriae</name>
    <dbReference type="NCBI Taxonomy" id="3058829"/>
    <lineage>
        <taxon>Bacteria</taxon>
        <taxon>Bacillati</taxon>
        <taxon>Bacillota</taxon>
        <taxon>Bacilli</taxon>
        <taxon>Bacillales</taxon>
        <taxon>Bacillaceae</taxon>
        <taxon>Bacillus</taxon>
    </lineage>
</organism>
<sequence>MIDTIIDKFTHIYESIGKLNNEAVQLWKTEILFSWRWWVALGLLCVPWGIWLKVKPKIGWGRYLIAGLIVYVIASILDSIGIAYAMWLYPINILPYLHTFYLPWDLSIAPVSTMMFLQYFERYSVYKIAAAYSLLAAYVVEPIIVWLKLYEPLTWKHSYGVPIYFLIYLLANKVSRMKHF</sequence>
<name>A0ABW8I963_9BACI</name>
<feature type="transmembrane region" description="Helical" evidence="1">
    <location>
        <begin position="93"/>
        <end position="117"/>
    </location>
</feature>
<evidence type="ECO:0000256" key="1">
    <source>
        <dbReference type="SAM" id="Phobius"/>
    </source>
</evidence>
<comment type="caution">
    <text evidence="2">The sequence shown here is derived from an EMBL/GenBank/DDBJ whole genome shotgun (WGS) entry which is preliminary data.</text>
</comment>
<feature type="transmembrane region" description="Helical" evidence="1">
    <location>
        <begin position="129"/>
        <end position="147"/>
    </location>
</feature>
<feature type="transmembrane region" description="Helical" evidence="1">
    <location>
        <begin position="35"/>
        <end position="52"/>
    </location>
</feature>
<proteinExistence type="predicted"/>
<dbReference type="Proteomes" id="UP001619911">
    <property type="component" value="Unassembled WGS sequence"/>
</dbReference>
<accession>A0ABW8I963</accession>
<protein>
    <submittedName>
        <fullName evidence="2">CBO0543 family protein</fullName>
    </submittedName>
</protein>
<keyword evidence="1" id="KW-0472">Membrane</keyword>
<feature type="transmembrane region" description="Helical" evidence="1">
    <location>
        <begin position="153"/>
        <end position="171"/>
    </location>
</feature>
<keyword evidence="1" id="KW-1133">Transmembrane helix</keyword>
<dbReference type="RefSeq" id="WP_404316895.1">
    <property type="nucleotide sequence ID" value="NZ_JAUIYO010000006.1"/>
</dbReference>
<gene>
    <name evidence="2" type="ORF">QYG89_10135</name>
</gene>
<dbReference type="EMBL" id="JAUIYO010000006">
    <property type="protein sequence ID" value="MFK2826021.1"/>
    <property type="molecule type" value="Genomic_DNA"/>
</dbReference>
<reference evidence="2 3" key="1">
    <citation type="submission" date="2023-07" db="EMBL/GenBank/DDBJ databases">
        <title>Bacillus lucianemedeirus sp. nov, a new species isolated from an immunobiological production facility.</title>
        <authorList>
            <person name="Costa L.V."/>
            <person name="Miranda R.V.S.L."/>
            <person name="Brandao M.L.L."/>
            <person name="Reis C.M.F."/>
            <person name="Frazao A.M."/>
            <person name="Cruz F.V."/>
            <person name="Baio P.V.P."/>
            <person name="Veras J.F.C."/>
            <person name="Ramos J.N."/>
            <person name="Vieira V."/>
        </authorList>
    </citation>
    <scope>NUCLEOTIDE SEQUENCE [LARGE SCALE GENOMIC DNA]</scope>
    <source>
        <strain evidence="2 3">B190/17</strain>
    </source>
</reference>
<dbReference type="InterPro" id="IPR048147">
    <property type="entry name" value="CBO0543-like"/>
</dbReference>
<evidence type="ECO:0000313" key="2">
    <source>
        <dbReference type="EMBL" id="MFK2826021.1"/>
    </source>
</evidence>
<keyword evidence="1" id="KW-0812">Transmembrane</keyword>
<evidence type="ECO:0000313" key="3">
    <source>
        <dbReference type="Proteomes" id="UP001619911"/>
    </source>
</evidence>
<feature type="transmembrane region" description="Helical" evidence="1">
    <location>
        <begin position="64"/>
        <end position="87"/>
    </location>
</feature>
<keyword evidence="3" id="KW-1185">Reference proteome</keyword>
<dbReference type="NCBIfam" id="NF041644">
    <property type="entry name" value="CBO0543_fam"/>
    <property type="match status" value="1"/>
</dbReference>